<name>A0A7Y4P0N1_9ACTN</name>
<protein>
    <submittedName>
        <fullName evidence="3">Antibiotic biosynthesis monooxygenase</fullName>
    </submittedName>
    <submittedName>
        <fullName evidence="2">Quinol monooxygenase YgiN</fullName>
    </submittedName>
</protein>
<proteinExistence type="predicted"/>
<reference evidence="3 4" key="1">
    <citation type="submission" date="2020-05" db="EMBL/GenBank/DDBJ databases">
        <title>Genome sequence of Kribbella sandramycini ATCC 39419.</title>
        <authorList>
            <person name="Maclea K.S."/>
            <person name="Fair J.L."/>
        </authorList>
    </citation>
    <scope>NUCLEOTIDE SEQUENCE [LARGE SCALE GENOMIC DNA]</scope>
    <source>
        <strain evidence="3 4">ATCC 39419</strain>
    </source>
</reference>
<dbReference type="GO" id="GO:0004497">
    <property type="term" value="F:monooxygenase activity"/>
    <property type="evidence" value="ECO:0007669"/>
    <property type="project" value="UniProtKB-KW"/>
</dbReference>
<keyword evidence="4" id="KW-1185">Reference proteome</keyword>
<evidence type="ECO:0000313" key="2">
    <source>
        <dbReference type="EMBL" id="MBB6571258.1"/>
    </source>
</evidence>
<dbReference type="Gene3D" id="3.30.70.100">
    <property type="match status" value="1"/>
</dbReference>
<organism evidence="3 4">
    <name type="scientific">Kribbella sandramycini</name>
    <dbReference type="NCBI Taxonomy" id="60450"/>
    <lineage>
        <taxon>Bacteria</taxon>
        <taxon>Bacillati</taxon>
        <taxon>Actinomycetota</taxon>
        <taxon>Actinomycetes</taxon>
        <taxon>Propionibacteriales</taxon>
        <taxon>Kribbellaceae</taxon>
        <taxon>Kribbella</taxon>
    </lineage>
</organism>
<reference evidence="2 5" key="2">
    <citation type="submission" date="2020-08" db="EMBL/GenBank/DDBJ databases">
        <title>Sequencing the genomes of 1000 actinobacteria strains.</title>
        <authorList>
            <person name="Klenk H.-P."/>
        </authorList>
    </citation>
    <scope>NUCLEOTIDE SEQUENCE [LARGE SCALE GENOMIC DNA]</scope>
    <source>
        <strain evidence="2 5">DSM 15626</strain>
    </source>
</reference>
<accession>A0A7Y4P0N1</accession>
<dbReference type="RefSeq" id="WP_171676258.1">
    <property type="nucleotide sequence ID" value="NZ_BAAAGT010000015.1"/>
</dbReference>
<dbReference type="InterPro" id="IPR011008">
    <property type="entry name" value="Dimeric_a/b-barrel"/>
</dbReference>
<dbReference type="InterPro" id="IPR007138">
    <property type="entry name" value="ABM_dom"/>
</dbReference>
<sequence>MTAGYGFTSTVTAQPGKGDDLVALLRTALDPGNPGSSEYCLLFLISQSAANPDVVFVAEGWTSEADHHRIFATPAAQAIVAATQQLAADATPYTDFVPRAAKSTL</sequence>
<dbReference type="AlphaFoldDB" id="A0A7Y4P0N1"/>
<feature type="domain" description="ABM" evidence="1">
    <location>
        <begin position="5"/>
        <end position="96"/>
    </location>
</feature>
<keyword evidence="3" id="KW-0503">Monooxygenase</keyword>
<dbReference type="PROSITE" id="PS51725">
    <property type="entry name" value="ABM"/>
    <property type="match status" value="1"/>
</dbReference>
<dbReference type="Proteomes" id="UP000553957">
    <property type="component" value="Unassembled WGS sequence"/>
</dbReference>
<evidence type="ECO:0000259" key="1">
    <source>
        <dbReference type="PROSITE" id="PS51725"/>
    </source>
</evidence>
<dbReference type="EMBL" id="JACHKF010000001">
    <property type="protein sequence ID" value="MBB6571258.1"/>
    <property type="molecule type" value="Genomic_DNA"/>
</dbReference>
<evidence type="ECO:0000313" key="3">
    <source>
        <dbReference type="EMBL" id="NOL43337.1"/>
    </source>
</evidence>
<evidence type="ECO:0000313" key="5">
    <source>
        <dbReference type="Proteomes" id="UP000553957"/>
    </source>
</evidence>
<dbReference type="EMBL" id="JABJRC010000006">
    <property type="protein sequence ID" value="NOL43337.1"/>
    <property type="molecule type" value="Genomic_DNA"/>
</dbReference>
<dbReference type="Pfam" id="PF03992">
    <property type="entry name" value="ABM"/>
    <property type="match status" value="1"/>
</dbReference>
<keyword evidence="3" id="KW-0560">Oxidoreductase</keyword>
<dbReference type="Proteomes" id="UP000534306">
    <property type="component" value="Unassembled WGS sequence"/>
</dbReference>
<comment type="caution">
    <text evidence="3">The sequence shown here is derived from an EMBL/GenBank/DDBJ whole genome shotgun (WGS) entry which is preliminary data.</text>
</comment>
<evidence type="ECO:0000313" key="4">
    <source>
        <dbReference type="Proteomes" id="UP000534306"/>
    </source>
</evidence>
<gene>
    <name evidence="2" type="ORF">HNR71_006895</name>
    <name evidence="3" type="ORF">HPO96_24125</name>
</gene>
<dbReference type="SUPFAM" id="SSF54909">
    <property type="entry name" value="Dimeric alpha+beta barrel"/>
    <property type="match status" value="1"/>
</dbReference>